<reference evidence="1 2" key="2">
    <citation type="submission" date="2020-07" db="EMBL/GenBank/DDBJ databases">
        <title>Genome assembly of wild tea tree DASZ reveals pedigree and selection history of tea varieties.</title>
        <authorList>
            <person name="Zhang W."/>
        </authorList>
    </citation>
    <scope>NUCLEOTIDE SEQUENCE [LARGE SCALE GENOMIC DNA]</scope>
    <source>
        <strain evidence="2">cv. G240</strain>
        <tissue evidence="1">Leaf</tissue>
    </source>
</reference>
<dbReference type="EMBL" id="JACBKZ010000011">
    <property type="protein sequence ID" value="KAF5938492.1"/>
    <property type="molecule type" value="Genomic_DNA"/>
</dbReference>
<comment type="caution">
    <text evidence="1">The sequence shown here is derived from an EMBL/GenBank/DDBJ whole genome shotgun (WGS) entry which is preliminary data.</text>
</comment>
<proteinExistence type="predicted"/>
<name>A0A7J7GCM3_CAMSI</name>
<evidence type="ECO:0000313" key="1">
    <source>
        <dbReference type="EMBL" id="KAF5938492.1"/>
    </source>
</evidence>
<keyword evidence="2" id="KW-1185">Reference proteome</keyword>
<evidence type="ECO:0000313" key="2">
    <source>
        <dbReference type="Proteomes" id="UP000593564"/>
    </source>
</evidence>
<organism evidence="1 2">
    <name type="scientific">Camellia sinensis</name>
    <name type="common">Tea plant</name>
    <name type="synonym">Thea sinensis</name>
    <dbReference type="NCBI Taxonomy" id="4442"/>
    <lineage>
        <taxon>Eukaryota</taxon>
        <taxon>Viridiplantae</taxon>
        <taxon>Streptophyta</taxon>
        <taxon>Embryophyta</taxon>
        <taxon>Tracheophyta</taxon>
        <taxon>Spermatophyta</taxon>
        <taxon>Magnoliopsida</taxon>
        <taxon>eudicotyledons</taxon>
        <taxon>Gunneridae</taxon>
        <taxon>Pentapetalae</taxon>
        <taxon>asterids</taxon>
        <taxon>Ericales</taxon>
        <taxon>Theaceae</taxon>
        <taxon>Camellia</taxon>
    </lineage>
</organism>
<dbReference type="Proteomes" id="UP000593564">
    <property type="component" value="Unassembled WGS sequence"/>
</dbReference>
<dbReference type="AlphaFoldDB" id="A0A7J7GCM3"/>
<sequence length="60" mass="5990">MVRIGEAHVGGPSNRPIISNFGEMTGLGPIGVAAQSLIGNGSGPLSGLVGNIDIEGIDIY</sequence>
<protein>
    <submittedName>
        <fullName evidence="1">Uncharacterized protein</fullName>
    </submittedName>
</protein>
<accession>A0A7J7GCM3</accession>
<gene>
    <name evidence="1" type="ORF">HYC85_022751</name>
</gene>
<reference evidence="2" key="1">
    <citation type="journal article" date="2020" name="Nat. Commun.">
        <title>Genome assembly of wild tea tree DASZ reveals pedigree and selection history of tea varieties.</title>
        <authorList>
            <person name="Zhang W."/>
            <person name="Zhang Y."/>
            <person name="Qiu H."/>
            <person name="Guo Y."/>
            <person name="Wan H."/>
            <person name="Zhang X."/>
            <person name="Scossa F."/>
            <person name="Alseekh S."/>
            <person name="Zhang Q."/>
            <person name="Wang P."/>
            <person name="Xu L."/>
            <person name="Schmidt M.H."/>
            <person name="Jia X."/>
            <person name="Li D."/>
            <person name="Zhu A."/>
            <person name="Guo F."/>
            <person name="Chen W."/>
            <person name="Ni D."/>
            <person name="Usadel B."/>
            <person name="Fernie A.R."/>
            <person name="Wen W."/>
        </authorList>
    </citation>
    <scope>NUCLEOTIDE SEQUENCE [LARGE SCALE GENOMIC DNA]</scope>
    <source>
        <strain evidence="2">cv. G240</strain>
    </source>
</reference>